<dbReference type="PANTHER" id="PTHR16088">
    <property type="entry name" value="YY1 ASSOCIATED PROTEIN-RELATED"/>
    <property type="match status" value="1"/>
</dbReference>
<dbReference type="SUPFAM" id="SSF46689">
    <property type="entry name" value="Homeodomain-like"/>
    <property type="match status" value="1"/>
</dbReference>
<keyword evidence="2" id="KW-0805">Transcription regulation</keyword>
<feature type="compositionally biased region" description="Basic residues" evidence="6">
    <location>
        <begin position="1091"/>
        <end position="1105"/>
    </location>
</feature>
<feature type="region of interest" description="Disordered" evidence="6">
    <location>
        <begin position="1334"/>
        <end position="1360"/>
    </location>
</feature>
<evidence type="ECO:0000313" key="8">
    <source>
        <dbReference type="RefSeq" id="XP_036361779.1"/>
    </source>
</evidence>
<reference evidence="8" key="1">
    <citation type="submission" date="2025-08" db="UniProtKB">
        <authorList>
            <consortium name="RefSeq"/>
        </authorList>
    </citation>
    <scope>IDENTIFICATION</scope>
</reference>
<dbReference type="GO" id="GO:0006355">
    <property type="term" value="P:regulation of DNA-templated transcription"/>
    <property type="evidence" value="ECO:0007669"/>
    <property type="project" value="InterPro"/>
</dbReference>
<feature type="compositionally biased region" description="Polar residues" evidence="6">
    <location>
        <begin position="1392"/>
        <end position="1408"/>
    </location>
</feature>
<dbReference type="KEGG" id="osn:115215501"/>
<feature type="region of interest" description="Disordered" evidence="6">
    <location>
        <begin position="1169"/>
        <end position="1203"/>
    </location>
</feature>
<dbReference type="Pfam" id="PF02671">
    <property type="entry name" value="PAH"/>
    <property type="match status" value="1"/>
</dbReference>
<feature type="compositionally biased region" description="Acidic residues" evidence="6">
    <location>
        <begin position="690"/>
        <end position="702"/>
    </location>
</feature>
<keyword evidence="3" id="KW-0804">Transcription</keyword>
<feature type="compositionally biased region" description="Polar residues" evidence="6">
    <location>
        <begin position="287"/>
        <end position="296"/>
    </location>
</feature>
<dbReference type="GO" id="GO:0003712">
    <property type="term" value="F:transcription coregulator activity"/>
    <property type="evidence" value="ECO:0007669"/>
    <property type="project" value="TreeGrafter"/>
</dbReference>
<feature type="region of interest" description="Disordered" evidence="6">
    <location>
        <begin position="287"/>
        <end position="342"/>
    </location>
</feature>
<comment type="subcellular location">
    <subcellularLocation>
        <location evidence="1 5">Nucleus</location>
    </subcellularLocation>
</comment>
<feature type="compositionally biased region" description="Polar residues" evidence="6">
    <location>
        <begin position="1808"/>
        <end position="1836"/>
    </location>
</feature>
<evidence type="ECO:0000256" key="1">
    <source>
        <dbReference type="ARBA" id="ARBA00004123"/>
    </source>
</evidence>
<feature type="compositionally biased region" description="Polar residues" evidence="6">
    <location>
        <begin position="324"/>
        <end position="333"/>
    </location>
</feature>
<evidence type="ECO:0000256" key="6">
    <source>
        <dbReference type="SAM" id="MobiDB-lite"/>
    </source>
</evidence>
<dbReference type="RefSeq" id="XP_036361779.1">
    <property type="nucleotide sequence ID" value="XM_036505886.1"/>
</dbReference>
<feature type="region of interest" description="Disordered" evidence="6">
    <location>
        <begin position="632"/>
        <end position="668"/>
    </location>
</feature>
<feature type="region of interest" description="Disordered" evidence="6">
    <location>
        <begin position="1392"/>
        <end position="1445"/>
    </location>
</feature>
<dbReference type="GO" id="GO:0005634">
    <property type="term" value="C:nucleus"/>
    <property type="evidence" value="ECO:0007669"/>
    <property type="project" value="UniProtKB-SubCell"/>
</dbReference>
<sequence>MPEFFSPIEYKKKRRNLSFSQRSHYYWPYREMKARKNTLAFHKSCRIFKAKSVLKLKKFLSSNTCLKEHRTVPNSMDEKEVDFVVIKSCEDHGKDKLVKKVDVCSPREDDYENGSDSAEKLLVTAAEQVEKSPKILSATKKITEMHSVSASVESDSVVDTAVVDIEAEVNKTEESCDQSAVECQVAIIDAEPVELLNEAEKKEISSEVENKIIEANLDNQSNFHSNPKEDGKVSEVSFHQKNLENITGTIENNIFPHTLENQDKNGVRELPMDYSNENQINQVKNYSSKNHSSAANHGSIVVDKEKSKSSSSRTCRRVSKKSDFASNNQQRQQPEVKAKNENNQIFLARTDCVAENSASGNDTCLSSRSVIVTPPKTPPSKSTSKPLRNRTKYLQCQKKSFKLKDSVLSKPSLSVIKKPTFSDSSGMSNKTFATNKSGQLDCVQSQPDFQFISDELNFLNSESGKLATQLHKSDKQKRLERKRKGSFIRSILKKNLGAKRSKKSERTTNPPPEKSDTESSELDLEIDSSSDFEFEMDRRLEENARKNNLSVMNVKSILHTVITNEHVMAMMNNTLKSAGEVEGEFIEAVYEPKMTRSKIKEVLEKSDGMMTPWPLPSNKISESKVSILDIPFNEDEEDDDYNPEKDTTAEIESDDDTESLNSSLTCSPNLHLMKSSMTTLTENCKQSLTETDDEDKKDDVSEETIARRTRSKLPLHDTSLTELEAHFVAPDITEDMYDTECNDKDWKDFLKSLTKSQDVEDPSEALDDDANDPEYNYLAEAENELPDDEDFRNDRLVRVSKKELHGLLDELFNEDANEEEETMLQPNILTGTDICKFGQPSNVDITVTPEQTLIIAEHMKQHTQLLCQLALLTHGQEDYINESNQCIKFLQELKMFGNQSPAKDKSVFLASNLEGSLKVLEEFQPSVKKEHFCKSNGLSEDLKKLFVAKSDIFLCSPLLPICSSITKVKLRNLKHTFSPAQDNLLALGFEQFRHVNSFKRCMYIRQLLLPCRTEKQIRARLKNLRSKRAVDNPIKVVAQTMKLPDDFPTATLSQAQGFLSPKGSSPHPDAPSWYKLIIDPPSEKTSLLTRKATKPNSRRKQVKSKKLIESNLQTSKEKLVLSSPPTLAITSVNLVPTDAQEISQNVHLMCGGTTSEVILSDFRPGQLSSSATTPSKLASPLVSFEQKDSSPNPDKSESPDHVASSSIDVIATVASQLLSNSNSIVSARNSAFISEALAKQKELQKTPTKNLLPVYETVQSKGLPSSNKSAVFKHLAPKPQQISPPGCRQISLCLEKKRNSPRRQKLQQKARLICPKGVLIKPHFSPTSMAAYGLRKRAKRSPRMTTRNTEPQTILPKNVTQSPGLENACCNLSTKRLKEVLPLNQRSSVSLRHSTNTLTKNLNDSGSSVKKDDWSGPKTVEKSPAAPTSQTEDTDTAGTASSGITSGSCCQSENENCLLENGDSHIADLMAASSTIGCHQKRSKDTRTKAQKRNDIKLAMLAPNLIEKDPRRDHRDTIFALAYLNKVKETLKTDIERYEQFLRILFEFGKSDYSPVVLYKSLSYLMKDYPELVHDFAAFLSPEHALLCGCYKTTVDFLRARNFLRKIEIIFEKHPSQYLKVLRIFAEWQRKVTHKEEELHEMLLPMFKGQDELLAEFSGLFGFQPPPESQPEDFEEVTLEGGESEMKNKLMGYEDVELPDAANQYGMPGCPCQCHKDKEKLPTDGLNKKKTKSKRMSHCSLCGLTVKDGKLYFKTTGKLKHVRAKISEPFHLSDPDKESKPEEPLILLGDTKLDHKDHSADVCKDENNLSVRSPASSNLLTKHNSPNKMSSSTNGSSVAVLTSEAQNMKSHENNKVESSPNTAKSVCVDKPVVLSNFHEAVPKISNPTSNDILAKAWEQACRSPTDSVEPDDSLQDLLHIPVNQNQPKTVVSEVGPRMSTDFLLPSQPNLSAIPAVITSTSVTHQLPVTNLTVVPLSTITVPPQLNQITLPTFSHLIPNFNHHNGTLLSKSKPWQLSKVERRGAIDNLLNSAVLSKKHLQVITPNSNDYANQQAISNQLFSEGTNNSNRWTKWMDKMILDSVRKDGVNAQVFEKLSCKINGRTPKQIKDRYSELLQLLEQMKQ</sequence>
<evidence type="ECO:0000256" key="3">
    <source>
        <dbReference type="ARBA" id="ARBA00023163"/>
    </source>
</evidence>
<proteinExistence type="predicted"/>
<protein>
    <submittedName>
        <fullName evidence="8">Uncharacterized protein LOC115215501 isoform X1</fullName>
    </submittedName>
</protein>
<evidence type="ECO:0000256" key="5">
    <source>
        <dbReference type="PROSITE-ProRule" id="PRU00810"/>
    </source>
</evidence>
<evidence type="ECO:0000256" key="2">
    <source>
        <dbReference type="ARBA" id="ARBA00023015"/>
    </source>
</evidence>
<accession>A0A7E6F248</accession>
<feature type="compositionally biased region" description="Polar residues" evidence="6">
    <location>
        <begin position="659"/>
        <end position="668"/>
    </location>
</feature>
<name>A0A7E6F248_9MOLL</name>
<dbReference type="Gene3D" id="1.20.1160.11">
    <property type="entry name" value="Paired amphipathic helix"/>
    <property type="match status" value="1"/>
</dbReference>
<feature type="region of interest" description="Disordered" evidence="6">
    <location>
        <begin position="364"/>
        <end position="388"/>
    </location>
</feature>
<dbReference type="InterPro" id="IPR052435">
    <property type="entry name" value="YY1-Transcr_Regul"/>
</dbReference>
<dbReference type="InterPro" id="IPR009057">
    <property type="entry name" value="Homeodomain-like_sf"/>
</dbReference>
<feature type="compositionally biased region" description="Acidic residues" evidence="6">
    <location>
        <begin position="649"/>
        <end position="658"/>
    </location>
</feature>
<feature type="region of interest" description="Disordered" evidence="6">
    <location>
        <begin position="683"/>
        <end position="710"/>
    </location>
</feature>
<gene>
    <name evidence="8" type="primary">LOC115215501</name>
</gene>
<organism evidence="7 8">
    <name type="scientific">Octopus sinensis</name>
    <name type="common">East Asian common octopus</name>
    <dbReference type="NCBI Taxonomy" id="2607531"/>
    <lineage>
        <taxon>Eukaryota</taxon>
        <taxon>Metazoa</taxon>
        <taxon>Spiralia</taxon>
        <taxon>Lophotrochozoa</taxon>
        <taxon>Mollusca</taxon>
        <taxon>Cephalopoda</taxon>
        <taxon>Coleoidea</taxon>
        <taxon>Octopodiformes</taxon>
        <taxon>Octopoda</taxon>
        <taxon>Incirrata</taxon>
        <taxon>Octopodidae</taxon>
        <taxon>Octopus</taxon>
    </lineage>
</organism>
<dbReference type="PROSITE" id="PS51477">
    <property type="entry name" value="PAH"/>
    <property type="match status" value="1"/>
</dbReference>
<dbReference type="Proteomes" id="UP000515154">
    <property type="component" value="Linkage group LG9"/>
</dbReference>
<feature type="compositionally biased region" description="Basic and acidic residues" evidence="6">
    <location>
        <begin position="1409"/>
        <end position="1421"/>
    </location>
</feature>
<keyword evidence="7" id="KW-1185">Reference proteome</keyword>
<dbReference type="Pfam" id="PF21227">
    <property type="entry name" value="Myb_DNA-binding_7"/>
    <property type="match status" value="1"/>
</dbReference>
<feature type="region of interest" description="Disordered" evidence="6">
    <location>
        <begin position="1085"/>
        <end position="1109"/>
    </location>
</feature>
<keyword evidence="4 5" id="KW-0539">Nucleus</keyword>
<feature type="region of interest" description="Disordered" evidence="6">
    <location>
        <begin position="1805"/>
        <end position="1836"/>
    </location>
</feature>
<dbReference type="Gene3D" id="1.10.10.60">
    <property type="entry name" value="Homeodomain-like"/>
    <property type="match status" value="1"/>
</dbReference>
<dbReference type="SUPFAM" id="SSF47762">
    <property type="entry name" value="PAH2 domain"/>
    <property type="match status" value="2"/>
</dbReference>
<evidence type="ECO:0000256" key="4">
    <source>
        <dbReference type="ARBA" id="ARBA00023242"/>
    </source>
</evidence>
<dbReference type="InterPro" id="IPR003822">
    <property type="entry name" value="PAH"/>
</dbReference>
<dbReference type="PANTHER" id="PTHR16088:SF3">
    <property type="entry name" value="GON-4-LIKE PROTEIN"/>
    <property type="match status" value="1"/>
</dbReference>
<feature type="compositionally biased region" description="Acidic residues" evidence="6">
    <location>
        <begin position="632"/>
        <end position="641"/>
    </location>
</feature>
<evidence type="ECO:0000313" key="7">
    <source>
        <dbReference type="Proteomes" id="UP000515154"/>
    </source>
</evidence>
<dbReference type="InterPro" id="IPR036600">
    <property type="entry name" value="PAH_sf"/>
</dbReference>
<feature type="compositionally biased region" description="Low complexity" evidence="6">
    <location>
        <begin position="1436"/>
        <end position="1445"/>
    </location>
</feature>
<feature type="region of interest" description="Disordered" evidence="6">
    <location>
        <begin position="497"/>
        <end position="523"/>
    </location>
</feature>
<feature type="compositionally biased region" description="Polar residues" evidence="6">
    <location>
        <begin position="1343"/>
        <end position="1352"/>
    </location>
</feature>